<protein>
    <submittedName>
        <fullName evidence="4">PEP-dependent dihydroxyacetone kinase, ADP-binding subunit DhaL</fullName>
        <ecNumber evidence="4">2.7.1.121</ecNumber>
    </submittedName>
</protein>
<dbReference type="InterPro" id="IPR036117">
    <property type="entry name" value="DhaL_dom_sf"/>
</dbReference>
<dbReference type="GO" id="GO:0004371">
    <property type="term" value="F:glycerone kinase activity"/>
    <property type="evidence" value="ECO:0007669"/>
    <property type="project" value="InterPro"/>
</dbReference>
<dbReference type="InterPro" id="IPR050861">
    <property type="entry name" value="Dihydroxyacetone_Kinase"/>
</dbReference>
<dbReference type="AlphaFoldDB" id="A0A645IA91"/>
<evidence type="ECO:0000256" key="1">
    <source>
        <dbReference type="ARBA" id="ARBA00022679"/>
    </source>
</evidence>
<dbReference type="GO" id="GO:0047324">
    <property type="term" value="F:phosphoenolpyruvate-glycerone phosphotransferase activity"/>
    <property type="evidence" value="ECO:0007669"/>
    <property type="project" value="UniProtKB-EC"/>
</dbReference>
<comment type="caution">
    <text evidence="4">The sequence shown here is derived from an EMBL/GenBank/DDBJ whole genome shotgun (WGS) entry which is preliminary data.</text>
</comment>
<proteinExistence type="predicted"/>
<dbReference type="Gene3D" id="1.25.40.340">
    <property type="match status" value="1"/>
</dbReference>
<dbReference type="SMART" id="SM01120">
    <property type="entry name" value="Dak2"/>
    <property type="match status" value="1"/>
</dbReference>
<dbReference type="EMBL" id="VSSQ01110246">
    <property type="protein sequence ID" value="MPN48178.1"/>
    <property type="molecule type" value="Genomic_DNA"/>
</dbReference>
<dbReference type="Pfam" id="PF02734">
    <property type="entry name" value="Dak2"/>
    <property type="match status" value="1"/>
</dbReference>
<evidence type="ECO:0000256" key="2">
    <source>
        <dbReference type="ARBA" id="ARBA00022777"/>
    </source>
</evidence>
<dbReference type="InterPro" id="IPR004007">
    <property type="entry name" value="DhaL_dom"/>
</dbReference>
<gene>
    <name evidence="4" type="primary">dhaL_9</name>
    <name evidence="4" type="ORF">SDC9_195783</name>
</gene>
<sequence length="139" mass="15186">MGGAIGPVYYYFWNSLCAAIKHTEEITTEELAQGFEKAAAKIMTACNVKQGDKTVLDAILPAARAMAEHYDEPLAQALAAAVQAADQGREATFDMVAQKGRARFLGEKSKSHYDAGATSFVLWLKELEKAINMREIVTE</sequence>
<dbReference type="PANTHER" id="PTHR28629:SF4">
    <property type="entry name" value="TRIOKINASE_FMN CYCLASE"/>
    <property type="match status" value="1"/>
</dbReference>
<dbReference type="PANTHER" id="PTHR28629">
    <property type="entry name" value="TRIOKINASE/FMN CYCLASE"/>
    <property type="match status" value="1"/>
</dbReference>
<evidence type="ECO:0000259" key="3">
    <source>
        <dbReference type="PROSITE" id="PS51480"/>
    </source>
</evidence>
<keyword evidence="1 4" id="KW-0808">Transferase</keyword>
<organism evidence="4">
    <name type="scientific">bioreactor metagenome</name>
    <dbReference type="NCBI Taxonomy" id="1076179"/>
    <lineage>
        <taxon>unclassified sequences</taxon>
        <taxon>metagenomes</taxon>
        <taxon>ecological metagenomes</taxon>
    </lineage>
</organism>
<reference evidence="4" key="1">
    <citation type="submission" date="2019-08" db="EMBL/GenBank/DDBJ databases">
        <authorList>
            <person name="Kucharzyk K."/>
            <person name="Murdoch R.W."/>
            <person name="Higgins S."/>
            <person name="Loffler F."/>
        </authorList>
    </citation>
    <scope>NUCLEOTIDE SEQUENCE</scope>
</reference>
<dbReference type="GO" id="GO:0005829">
    <property type="term" value="C:cytosol"/>
    <property type="evidence" value="ECO:0007669"/>
    <property type="project" value="TreeGrafter"/>
</dbReference>
<name>A0A645IA91_9ZZZZ</name>
<dbReference type="SUPFAM" id="SSF101473">
    <property type="entry name" value="DhaL-like"/>
    <property type="match status" value="1"/>
</dbReference>
<dbReference type="PROSITE" id="PS51480">
    <property type="entry name" value="DHAL"/>
    <property type="match status" value="1"/>
</dbReference>
<dbReference type="EC" id="2.7.1.121" evidence="4"/>
<accession>A0A645IA91</accession>
<evidence type="ECO:0000313" key="4">
    <source>
        <dbReference type="EMBL" id="MPN48178.1"/>
    </source>
</evidence>
<dbReference type="GO" id="GO:0019563">
    <property type="term" value="P:glycerol catabolic process"/>
    <property type="evidence" value="ECO:0007669"/>
    <property type="project" value="TreeGrafter"/>
</dbReference>
<keyword evidence="2 4" id="KW-0418">Kinase</keyword>
<feature type="domain" description="DhaL" evidence="3">
    <location>
        <begin position="1"/>
        <end position="129"/>
    </location>
</feature>